<feature type="domain" description="Gamma-glutamylcyclotransferase AIG2-like" evidence="6">
    <location>
        <begin position="14"/>
        <end position="125"/>
    </location>
</feature>
<dbReference type="InterPro" id="IPR045038">
    <property type="entry name" value="AIG2-like"/>
</dbReference>
<keyword evidence="4" id="KW-0012">Acyltransferase</keyword>
<keyword evidence="3" id="KW-0808">Transferase</keyword>
<proteinExistence type="inferred from homology"/>
<evidence type="ECO:0000313" key="7">
    <source>
        <dbReference type="EMBL" id="KAJ8758821.1"/>
    </source>
</evidence>
<dbReference type="GO" id="GO:0016746">
    <property type="term" value="F:acyltransferase activity"/>
    <property type="evidence" value="ECO:0007669"/>
    <property type="project" value="UniProtKB-KW"/>
</dbReference>
<dbReference type="Pfam" id="PF06094">
    <property type="entry name" value="GGACT"/>
    <property type="match status" value="1"/>
</dbReference>
<dbReference type="EMBL" id="JAIWQS010000007">
    <property type="protein sequence ID" value="KAJ8758821.1"/>
    <property type="molecule type" value="Genomic_DNA"/>
</dbReference>
<comment type="similarity">
    <text evidence="2">Belongs to the gamma-glutamylcyclotransferase family.</text>
</comment>
<evidence type="ECO:0000256" key="3">
    <source>
        <dbReference type="ARBA" id="ARBA00022679"/>
    </source>
</evidence>
<dbReference type="SUPFAM" id="SSF110857">
    <property type="entry name" value="Gamma-glutamyl cyclotransferase-like"/>
    <property type="match status" value="1"/>
</dbReference>
<evidence type="ECO:0000256" key="2">
    <source>
        <dbReference type="ARBA" id="ARBA00008861"/>
    </source>
</evidence>
<comment type="caution">
    <text evidence="7">The sequence shown here is derived from an EMBL/GenBank/DDBJ whole genome shotgun (WGS) entry which is preliminary data.</text>
</comment>
<evidence type="ECO:0000313" key="8">
    <source>
        <dbReference type="Proteomes" id="UP001159364"/>
    </source>
</evidence>
<name>A0AAV8SXF9_9ROSI</name>
<dbReference type="InterPro" id="IPR036568">
    <property type="entry name" value="GGCT-like_sf"/>
</dbReference>
<organism evidence="7 8">
    <name type="scientific">Erythroxylum novogranatense</name>
    <dbReference type="NCBI Taxonomy" id="1862640"/>
    <lineage>
        <taxon>Eukaryota</taxon>
        <taxon>Viridiplantae</taxon>
        <taxon>Streptophyta</taxon>
        <taxon>Embryophyta</taxon>
        <taxon>Tracheophyta</taxon>
        <taxon>Spermatophyta</taxon>
        <taxon>Magnoliopsida</taxon>
        <taxon>eudicotyledons</taxon>
        <taxon>Gunneridae</taxon>
        <taxon>Pentapetalae</taxon>
        <taxon>rosids</taxon>
        <taxon>fabids</taxon>
        <taxon>Malpighiales</taxon>
        <taxon>Erythroxylaceae</taxon>
        <taxon>Erythroxylum</taxon>
    </lineage>
</organism>
<evidence type="ECO:0000256" key="1">
    <source>
        <dbReference type="ARBA" id="ARBA00002782"/>
    </source>
</evidence>
<evidence type="ECO:0000256" key="4">
    <source>
        <dbReference type="ARBA" id="ARBA00023315"/>
    </source>
</evidence>
<protein>
    <recommendedName>
        <fullName evidence="5">Putative gamma-glutamylcyclotransferase</fullName>
    </recommendedName>
</protein>
<evidence type="ECO:0000259" key="6">
    <source>
        <dbReference type="Pfam" id="PF06094"/>
    </source>
</evidence>
<dbReference type="PANTHER" id="PTHR31544">
    <property type="entry name" value="AIG2-LIKE PROTEIN D"/>
    <property type="match status" value="1"/>
</dbReference>
<comment type="function">
    <text evidence="1">Putative gamma-glutamylcyclotransferase.</text>
</comment>
<evidence type="ECO:0000256" key="5">
    <source>
        <dbReference type="ARBA" id="ARBA00030602"/>
    </source>
</evidence>
<dbReference type="AlphaFoldDB" id="A0AAV8SXF9"/>
<accession>A0AAV8SXF9</accession>
<gene>
    <name evidence="7" type="ORF">K2173_000542</name>
</gene>
<dbReference type="Gene3D" id="3.10.490.10">
    <property type="entry name" value="Gamma-glutamyl cyclotransferase-like"/>
    <property type="match status" value="1"/>
</dbReference>
<keyword evidence="8" id="KW-1185">Reference proteome</keyword>
<dbReference type="PANTHER" id="PTHR31544:SF2">
    <property type="entry name" value="AIG2-LIKE PROTEIN D"/>
    <property type="match status" value="1"/>
</dbReference>
<dbReference type="InterPro" id="IPR013024">
    <property type="entry name" value="GGCT-like"/>
</dbReference>
<dbReference type="Gene3D" id="6.10.250.210">
    <property type="match status" value="1"/>
</dbReference>
<dbReference type="InterPro" id="IPR009288">
    <property type="entry name" value="AIG2-like_dom"/>
</dbReference>
<sequence>MGSSAAAGSGLHKVFVYGSLLADDVVSVLLNRIPQSSTAVLDGYHRFSIKGRVYPAILPVENKKVTGKVFFGITNSELDILDVFEDEEYKRRPVDVSLRDSSDEVQVFAYVWSDKDDPNLYGEWDFEQWKITHMNDFIKMTQGFKEELDLPESKTRVATYESFYQEDQNSSPMP</sequence>
<dbReference type="CDD" id="cd06661">
    <property type="entry name" value="GGCT_like"/>
    <property type="match status" value="1"/>
</dbReference>
<reference evidence="7 8" key="1">
    <citation type="submission" date="2021-09" db="EMBL/GenBank/DDBJ databases">
        <title>Genomic insights and catalytic innovation underlie evolution of tropane alkaloids biosynthesis.</title>
        <authorList>
            <person name="Wang Y.-J."/>
            <person name="Tian T."/>
            <person name="Huang J.-P."/>
            <person name="Huang S.-X."/>
        </authorList>
    </citation>
    <scope>NUCLEOTIDE SEQUENCE [LARGE SCALE GENOMIC DNA]</scope>
    <source>
        <strain evidence="7">KIB-2018</strain>
        <tissue evidence="7">Leaf</tissue>
    </source>
</reference>
<dbReference type="Proteomes" id="UP001159364">
    <property type="component" value="Linkage Group LG07"/>
</dbReference>